<organism evidence="1 2">
    <name type="scientific">Streptomyces flaveus</name>
    <dbReference type="NCBI Taxonomy" id="66370"/>
    <lineage>
        <taxon>Bacteria</taxon>
        <taxon>Bacillati</taxon>
        <taxon>Actinomycetota</taxon>
        <taxon>Actinomycetes</taxon>
        <taxon>Kitasatosporales</taxon>
        <taxon>Streptomycetaceae</taxon>
        <taxon>Streptomyces</taxon>
        <taxon>Streptomyces aurantiacus group</taxon>
    </lineage>
</organism>
<proteinExistence type="predicted"/>
<evidence type="ECO:0000313" key="2">
    <source>
        <dbReference type="Proteomes" id="UP000637788"/>
    </source>
</evidence>
<protein>
    <submittedName>
        <fullName evidence="1">Uncharacterized protein</fullName>
    </submittedName>
</protein>
<gene>
    <name evidence="1" type="ORF">GCM10010094_75270</name>
</gene>
<name>A0A917VNN8_9ACTN</name>
<accession>A0A917VNN8</accession>
<dbReference type="RefSeq" id="WP_189326232.1">
    <property type="nucleotide sequence ID" value="NZ_BMPQ01000029.1"/>
</dbReference>
<dbReference type="Proteomes" id="UP000637788">
    <property type="component" value="Unassembled WGS sequence"/>
</dbReference>
<reference evidence="1" key="2">
    <citation type="submission" date="2020-09" db="EMBL/GenBank/DDBJ databases">
        <authorList>
            <person name="Sun Q."/>
            <person name="Ohkuma M."/>
        </authorList>
    </citation>
    <scope>NUCLEOTIDE SEQUENCE</scope>
    <source>
        <strain evidence="1">JCM 3035</strain>
    </source>
</reference>
<comment type="caution">
    <text evidence="1">The sequence shown here is derived from an EMBL/GenBank/DDBJ whole genome shotgun (WGS) entry which is preliminary data.</text>
</comment>
<keyword evidence="2" id="KW-1185">Reference proteome</keyword>
<dbReference type="AlphaFoldDB" id="A0A917VNN8"/>
<dbReference type="EMBL" id="BMPQ01000029">
    <property type="protein sequence ID" value="GGL03358.1"/>
    <property type="molecule type" value="Genomic_DNA"/>
</dbReference>
<reference evidence="1" key="1">
    <citation type="journal article" date="2014" name="Int. J. Syst. Evol. Microbiol.">
        <title>Complete genome sequence of Corynebacterium casei LMG S-19264T (=DSM 44701T), isolated from a smear-ripened cheese.</title>
        <authorList>
            <consortium name="US DOE Joint Genome Institute (JGI-PGF)"/>
            <person name="Walter F."/>
            <person name="Albersmeier A."/>
            <person name="Kalinowski J."/>
            <person name="Ruckert C."/>
        </authorList>
    </citation>
    <scope>NUCLEOTIDE SEQUENCE</scope>
    <source>
        <strain evidence="1">JCM 3035</strain>
    </source>
</reference>
<sequence>MSPPRLPLTRALLGMLAVGTGRPCGLAVLPRAADGKPAAFPYLILDSLPGEFSGPSFADWQADAAWTYQAASVGERADQVQWLGDRVRAALFERTDGGWRTDITAPGLRVIDRELTYDAEGEPVDGSQGSIVTYVQRFTITVTPAV</sequence>
<evidence type="ECO:0000313" key="1">
    <source>
        <dbReference type="EMBL" id="GGL03358.1"/>
    </source>
</evidence>